<gene>
    <name evidence="2" type="ORF">SK128_014502</name>
</gene>
<dbReference type="Gene3D" id="2.60.40.10">
    <property type="entry name" value="Immunoglobulins"/>
    <property type="match status" value="2"/>
</dbReference>
<dbReference type="SMART" id="SM00406">
    <property type="entry name" value="IGv"/>
    <property type="match status" value="2"/>
</dbReference>
<feature type="domain" description="Ig-like" evidence="1">
    <location>
        <begin position="194"/>
        <end position="298"/>
    </location>
</feature>
<reference evidence="2 3" key="1">
    <citation type="submission" date="2023-11" db="EMBL/GenBank/DDBJ databases">
        <title>Halocaridina rubra genome assembly.</title>
        <authorList>
            <person name="Smith C."/>
        </authorList>
    </citation>
    <scope>NUCLEOTIDE SEQUENCE [LARGE SCALE GENOMIC DNA]</scope>
    <source>
        <strain evidence="2">EP-1</strain>
        <tissue evidence="2">Whole</tissue>
    </source>
</reference>
<dbReference type="Proteomes" id="UP001381693">
    <property type="component" value="Unassembled WGS sequence"/>
</dbReference>
<protein>
    <recommendedName>
        <fullName evidence="1">Ig-like domain-containing protein</fullName>
    </recommendedName>
</protein>
<dbReference type="InterPro" id="IPR013783">
    <property type="entry name" value="Ig-like_fold"/>
</dbReference>
<dbReference type="EMBL" id="JAXCGZ010023369">
    <property type="protein sequence ID" value="KAK7012933.1"/>
    <property type="molecule type" value="Genomic_DNA"/>
</dbReference>
<dbReference type="SUPFAM" id="SSF48726">
    <property type="entry name" value="Immunoglobulin"/>
    <property type="match status" value="2"/>
</dbReference>
<name>A0AAN8WL11_HALRR</name>
<dbReference type="InterPro" id="IPR003599">
    <property type="entry name" value="Ig_sub"/>
</dbReference>
<dbReference type="InterPro" id="IPR013106">
    <property type="entry name" value="Ig_V-set"/>
</dbReference>
<feature type="domain" description="Ig-like" evidence="1">
    <location>
        <begin position="52"/>
        <end position="151"/>
    </location>
</feature>
<dbReference type="Pfam" id="PF07686">
    <property type="entry name" value="V-set"/>
    <property type="match status" value="1"/>
</dbReference>
<accession>A0AAN8WL11</accession>
<dbReference type="InterPro" id="IPR037448">
    <property type="entry name" value="Zig-8"/>
</dbReference>
<dbReference type="GO" id="GO:0050808">
    <property type="term" value="P:synapse organization"/>
    <property type="evidence" value="ECO:0007669"/>
    <property type="project" value="TreeGrafter"/>
</dbReference>
<evidence type="ECO:0000313" key="2">
    <source>
        <dbReference type="EMBL" id="KAK7012933.1"/>
    </source>
</evidence>
<sequence length="371" mass="40430">MKALLFAIGTPSTFMFTSTAILLCMDRSFGDISDSELFPGAPPIQYSSLSGPAFLANTSTSVRAVAGGTAMLSCGVRNIHNYTVSWVRGSDIRLLTANLVAYTTEPRFAASHKEGDSQWLLKIHYARLSDSGIYLCQVSTTPPITLPINLTVYVSSVTGLTTRQGEDLLVRRSKTDIGSRDINIRGPHLYNQLPRELKNAEATARVLPGHEVHVQTGSRLEIICEVEGCPPPAVLTWSRGSHTLLTTTSNAFQDLSIDNDTNSTSVVSRLTLERRLATPADSGTYSCTSACTKAVNVTVHVLRGEELAAMQHHNGGHVELANGSLLSFLVMASLLIQGFSLKDLYPFLIWIGKVIKNHRSKENFSKLIQRI</sequence>
<dbReference type="PANTHER" id="PTHR23279:SF36">
    <property type="entry name" value="DEFECTIVE PROBOSCIS EXTENSION RESPONSE 9, ISOFORM A"/>
    <property type="match status" value="1"/>
</dbReference>
<evidence type="ECO:0000259" key="1">
    <source>
        <dbReference type="PROSITE" id="PS50835"/>
    </source>
</evidence>
<organism evidence="2 3">
    <name type="scientific">Halocaridina rubra</name>
    <name type="common">Hawaiian red shrimp</name>
    <dbReference type="NCBI Taxonomy" id="373956"/>
    <lineage>
        <taxon>Eukaryota</taxon>
        <taxon>Metazoa</taxon>
        <taxon>Ecdysozoa</taxon>
        <taxon>Arthropoda</taxon>
        <taxon>Crustacea</taxon>
        <taxon>Multicrustacea</taxon>
        <taxon>Malacostraca</taxon>
        <taxon>Eumalacostraca</taxon>
        <taxon>Eucarida</taxon>
        <taxon>Decapoda</taxon>
        <taxon>Pleocyemata</taxon>
        <taxon>Caridea</taxon>
        <taxon>Atyoidea</taxon>
        <taxon>Atyidae</taxon>
        <taxon>Halocaridina</taxon>
    </lineage>
</organism>
<keyword evidence="3" id="KW-1185">Reference proteome</keyword>
<dbReference type="SMART" id="SM00409">
    <property type="entry name" value="IG"/>
    <property type="match status" value="2"/>
</dbReference>
<evidence type="ECO:0000313" key="3">
    <source>
        <dbReference type="Proteomes" id="UP001381693"/>
    </source>
</evidence>
<dbReference type="PROSITE" id="PS50835">
    <property type="entry name" value="IG_LIKE"/>
    <property type="match status" value="2"/>
</dbReference>
<dbReference type="InterPro" id="IPR007110">
    <property type="entry name" value="Ig-like_dom"/>
</dbReference>
<comment type="caution">
    <text evidence="2">The sequence shown here is derived from an EMBL/GenBank/DDBJ whole genome shotgun (WGS) entry which is preliminary data.</text>
</comment>
<dbReference type="Pfam" id="PF13927">
    <property type="entry name" value="Ig_3"/>
    <property type="match status" value="1"/>
</dbReference>
<dbReference type="SMART" id="SM00408">
    <property type="entry name" value="IGc2"/>
    <property type="match status" value="2"/>
</dbReference>
<dbReference type="GO" id="GO:0032589">
    <property type="term" value="C:neuron projection membrane"/>
    <property type="evidence" value="ECO:0007669"/>
    <property type="project" value="TreeGrafter"/>
</dbReference>
<dbReference type="AlphaFoldDB" id="A0AAN8WL11"/>
<dbReference type="InterPro" id="IPR036179">
    <property type="entry name" value="Ig-like_dom_sf"/>
</dbReference>
<dbReference type="PANTHER" id="PTHR23279">
    <property type="entry name" value="DEFECTIVE PROBOSCIS EXTENSION RESPONSE DPR -RELATED"/>
    <property type="match status" value="1"/>
</dbReference>
<proteinExistence type="predicted"/>
<dbReference type="InterPro" id="IPR003598">
    <property type="entry name" value="Ig_sub2"/>
</dbReference>